<dbReference type="CDD" id="cd03786">
    <property type="entry name" value="GTB_UDP-GlcNAc_2-Epimerase"/>
    <property type="match status" value="1"/>
</dbReference>
<comment type="similarity">
    <text evidence="1">Belongs to the UDP-N-acetylglucosamine 2-epimerase family.</text>
</comment>
<dbReference type="PANTHER" id="PTHR43174:SF1">
    <property type="entry name" value="UDP-N-ACETYLGLUCOSAMINE 2-EPIMERASE"/>
    <property type="match status" value="1"/>
</dbReference>
<dbReference type="PANTHER" id="PTHR43174">
    <property type="entry name" value="UDP-N-ACETYLGLUCOSAMINE 2-EPIMERASE"/>
    <property type="match status" value="1"/>
</dbReference>
<feature type="domain" description="UDP-N-acetylglucosamine 2-epimerase" evidence="2">
    <location>
        <begin position="26"/>
        <end position="355"/>
    </location>
</feature>
<evidence type="ECO:0000256" key="1">
    <source>
        <dbReference type="RuleBase" id="RU003513"/>
    </source>
</evidence>
<dbReference type="InterPro" id="IPR029767">
    <property type="entry name" value="WecB-like"/>
</dbReference>
<reference evidence="3 4" key="1">
    <citation type="submission" date="2023-01" db="EMBL/GenBank/DDBJ databases">
        <title>Cultivation and genomic characterization of new, ubiquitous marine nitrite-oxidizing bacteria from the Nitrospirales.</title>
        <authorList>
            <person name="Mueller A.J."/>
            <person name="Daebeler A."/>
            <person name="Herbold C.W."/>
            <person name="Kirkegaard R.H."/>
            <person name="Daims H."/>
        </authorList>
    </citation>
    <scope>NUCLEOTIDE SEQUENCE [LARGE SCALE GENOMIC DNA]</scope>
    <source>
        <strain evidence="3 4">VA</strain>
    </source>
</reference>
<dbReference type="Gene3D" id="3.40.50.2000">
    <property type="entry name" value="Glycogen Phosphorylase B"/>
    <property type="match status" value="2"/>
</dbReference>
<dbReference type="InterPro" id="IPR003331">
    <property type="entry name" value="UDP_GlcNAc_Epimerase_2_dom"/>
</dbReference>
<dbReference type="Proteomes" id="UP001302719">
    <property type="component" value="Chromosome"/>
</dbReference>
<dbReference type="EC" id="5.1.3.14" evidence="3"/>
<dbReference type="RefSeq" id="WP_312643482.1">
    <property type="nucleotide sequence ID" value="NZ_CP116967.1"/>
</dbReference>
<dbReference type="EMBL" id="CP116967">
    <property type="protein sequence ID" value="WNM58120.1"/>
    <property type="molecule type" value="Genomic_DNA"/>
</dbReference>
<dbReference type="NCBIfam" id="TIGR00236">
    <property type="entry name" value="wecB"/>
    <property type="match status" value="1"/>
</dbReference>
<proteinExistence type="inferred from homology"/>
<evidence type="ECO:0000313" key="3">
    <source>
        <dbReference type="EMBL" id="WNM58120.1"/>
    </source>
</evidence>
<dbReference type="KEGG" id="nall:PP769_19455"/>
<dbReference type="Pfam" id="PF02350">
    <property type="entry name" value="Epimerase_2"/>
    <property type="match status" value="1"/>
</dbReference>
<gene>
    <name evidence="3" type="primary">wecB</name>
    <name evidence="3" type="ORF">PP769_19455</name>
</gene>
<organism evidence="3 4">
    <name type="scientific">Candidatus Nitrospira allomarina</name>
    <dbReference type="NCBI Taxonomy" id="3020900"/>
    <lineage>
        <taxon>Bacteria</taxon>
        <taxon>Pseudomonadati</taxon>
        <taxon>Nitrospirota</taxon>
        <taxon>Nitrospiria</taxon>
        <taxon>Nitrospirales</taxon>
        <taxon>Nitrospiraceae</taxon>
        <taxon>Nitrospira</taxon>
    </lineage>
</organism>
<keyword evidence="4" id="KW-1185">Reference proteome</keyword>
<protein>
    <submittedName>
        <fullName evidence="3">UDP-N-acetylglucosamine 2-epimerase (Non-hydrolyzing)</fullName>
        <ecNumber evidence="3">5.1.3.14</ecNumber>
    </submittedName>
</protein>
<evidence type="ECO:0000259" key="2">
    <source>
        <dbReference type="Pfam" id="PF02350"/>
    </source>
</evidence>
<dbReference type="GO" id="GO:0008761">
    <property type="term" value="F:UDP-N-acetylglucosamine 2-epimerase activity"/>
    <property type="evidence" value="ECO:0007669"/>
    <property type="project" value="UniProtKB-EC"/>
</dbReference>
<dbReference type="AlphaFoldDB" id="A0AA96GDD2"/>
<sequence length="360" mass="39241">MMKICTVVGARPNFMKMAPVILELNRRGLRQFCVHTGQHYDAQMSTVFFDELGMPKPDAFLGVGSCSHAEQTARIMVSFEKLCLEQNPTLVVVAGDVNSTLACALVAAKLHIPVAHVESGLRSFDRSMPEELNRIVTDHLSSILFTTEPSGNVNLLKEGISSSQIHFVGNTMIDSLMAHLDKALAGKPWQRFHLEPDCYGLVTLHRPANVDDLPTLTEIGLALQKVSSDLPLLFPVHPRTCDRLKQALPDWPSITIIEPLGYLDFLALMAKSRLVLTDSGGIQEETTILGVPCVTIRPNTERPITIESGTNRLAGVTREGIVGAARDALSQKSLHAVSPSLWDGRAAGRIVDVLEKELGG</sequence>
<keyword evidence="1 3" id="KW-0413">Isomerase</keyword>
<evidence type="ECO:0000313" key="4">
    <source>
        <dbReference type="Proteomes" id="UP001302719"/>
    </source>
</evidence>
<accession>A0AA96GDD2</accession>
<dbReference type="SUPFAM" id="SSF53756">
    <property type="entry name" value="UDP-Glycosyltransferase/glycogen phosphorylase"/>
    <property type="match status" value="1"/>
</dbReference>
<name>A0AA96GDD2_9BACT</name>